<evidence type="ECO:0000313" key="2">
    <source>
        <dbReference type="Proteomes" id="UP001610446"/>
    </source>
</evidence>
<dbReference type="EMBL" id="JBFXLU010000075">
    <property type="protein sequence ID" value="KAL2845040.1"/>
    <property type="molecule type" value="Genomic_DNA"/>
</dbReference>
<comment type="caution">
    <text evidence="1">The sequence shown here is derived from an EMBL/GenBank/DDBJ whole genome shotgun (WGS) entry which is preliminary data.</text>
</comment>
<evidence type="ECO:0000313" key="1">
    <source>
        <dbReference type="EMBL" id="KAL2845040.1"/>
    </source>
</evidence>
<evidence type="ECO:0008006" key="3">
    <source>
        <dbReference type="Google" id="ProtNLM"/>
    </source>
</evidence>
<reference evidence="1 2" key="1">
    <citation type="submission" date="2024-07" db="EMBL/GenBank/DDBJ databases">
        <title>Section-level genome sequencing and comparative genomics of Aspergillus sections Usti and Cavernicolus.</title>
        <authorList>
            <consortium name="Lawrence Berkeley National Laboratory"/>
            <person name="Nybo J.L."/>
            <person name="Vesth T.C."/>
            <person name="Theobald S."/>
            <person name="Frisvad J.C."/>
            <person name="Larsen T.O."/>
            <person name="Kjaerboelling I."/>
            <person name="Rothschild-Mancinelli K."/>
            <person name="Lyhne E.K."/>
            <person name="Kogle M.E."/>
            <person name="Barry K."/>
            <person name="Clum A."/>
            <person name="Na H."/>
            <person name="Ledsgaard L."/>
            <person name="Lin J."/>
            <person name="Lipzen A."/>
            <person name="Kuo A."/>
            <person name="Riley R."/>
            <person name="Mondo S."/>
            <person name="Labutti K."/>
            <person name="Haridas S."/>
            <person name="Pangalinan J."/>
            <person name="Salamov A.A."/>
            <person name="Simmons B.A."/>
            <person name="Magnuson J.K."/>
            <person name="Chen J."/>
            <person name="Drula E."/>
            <person name="Henrissat B."/>
            <person name="Wiebenga A."/>
            <person name="Lubbers R.J."/>
            <person name="Gomes A.C."/>
            <person name="Makela M.R."/>
            <person name="Stajich J."/>
            <person name="Grigoriev I.V."/>
            <person name="Mortensen U.H."/>
            <person name="De Vries R.P."/>
            <person name="Baker S.E."/>
            <person name="Andersen M.R."/>
        </authorList>
    </citation>
    <scope>NUCLEOTIDE SEQUENCE [LARGE SCALE GENOMIC DNA]</scope>
    <source>
        <strain evidence="1 2">CBS 123904</strain>
    </source>
</reference>
<name>A0ABR4JYA9_9EURO</name>
<dbReference type="Proteomes" id="UP001610446">
    <property type="component" value="Unassembled WGS sequence"/>
</dbReference>
<sequence length="351" mass="38176">MRALLDRGSRVSVQRIDAWDAAAKNNGSNTDTLFTLGGPDTTLQNSLDSSMLVWDPPVFPEPVIPSELLPLNQSEHYDGVPDNHTDSVYDLNVPASAVDHVRAESPVLALERRLNLLSQQLCDLAAKIPQLSIWRNYRETCPSDGLEFHIDEAFAMADAIVEVGKLFVQTMQRTRSEAPQPAQALGLASLLTLLSCYSRVMDIWALIFVHTRNCARESLKQVDDDAEAAVIRVPHVQIGSFTASIPAAVDLHLSLMARSTTQVEKSIRELMNEISSAEPPSEIQALARAGSDGEGKTVAENTGCGARGSVAFISCSTILERASAMVAEARNVAQLVAKVLERDDEQSRNTT</sequence>
<proteinExistence type="predicted"/>
<organism evidence="1 2">
    <name type="scientific">Aspergillus pseudoustus</name>
    <dbReference type="NCBI Taxonomy" id="1810923"/>
    <lineage>
        <taxon>Eukaryota</taxon>
        <taxon>Fungi</taxon>
        <taxon>Dikarya</taxon>
        <taxon>Ascomycota</taxon>
        <taxon>Pezizomycotina</taxon>
        <taxon>Eurotiomycetes</taxon>
        <taxon>Eurotiomycetidae</taxon>
        <taxon>Eurotiales</taxon>
        <taxon>Aspergillaceae</taxon>
        <taxon>Aspergillus</taxon>
        <taxon>Aspergillus subgen. Nidulantes</taxon>
    </lineage>
</organism>
<keyword evidence="2" id="KW-1185">Reference proteome</keyword>
<accession>A0ABR4JYA9</accession>
<protein>
    <recommendedName>
        <fullName evidence="3">Transcription factor Opi1-domain-containing protein</fullName>
    </recommendedName>
</protein>
<gene>
    <name evidence="1" type="ORF">BJY01DRAFT_247861</name>
</gene>